<dbReference type="PROSITE" id="PS00885">
    <property type="entry name" value="EPSP_SYNTHASE_2"/>
    <property type="match status" value="1"/>
</dbReference>
<comment type="similarity">
    <text evidence="2 7">Belongs to the EPSP synthase family.</text>
</comment>
<comment type="caution">
    <text evidence="9">The sequence shown here is derived from an EMBL/GenBank/DDBJ whole genome shotgun (WGS) entry which is preliminary data.</text>
</comment>
<feature type="binding site" evidence="7">
    <location>
        <position position="22"/>
    </location>
    <ligand>
        <name>phosphoenolpyruvate</name>
        <dbReference type="ChEBI" id="CHEBI:58702"/>
    </ligand>
</feature>
<reference evidence="10" key="1">
    <citation type="journal article" date="2019" name="Int. J. Syst. Evol. Microbiol.">
        <title>The Global Catalogue of Microorganisms (GCM) 10K type strain sequencing project: providing services to taxonomists for standard genome sequencing and annotation.</title>
        <authorList>
            <consortium name="The Broad Institute Genomics Platform"/>
            <consortium name="The Broad Institute Genome Sequencing Center for Infectious Disease"/>
            <person name="Wu L."/>
            <person name="Ma J."/>
        </authorList>
    </citation>
    <scope>NUCLEOTIDE SEQUENCE [LARGE SCALE GENOMIC DNA]</scope>
    <source>
        <strain evidence="10">CCM 8933</strain>
    </source>
</reference>
<feature type="binding site" evidence="7">
    <location>
        <position position="22"/>
    </location>
    <ligand>
        <name>3-phosphoshikimate</name>
        <dbReference type="ChEBI" id="CHEBI:145989"/>
    </ligand>
</feature>
<dbReference type="Pfam" id="PF00275">
    <property type="entry name" value="EPSP_synthase"/>
    <property type="match status" value="1"/>
</dbReference>
<dbReference type="InterPro" id="IPR036968">
    <property type="entry name" value="Enolpyruvate_Tfrase_sf"/>
</dbReference>
<evidence type="ECO:0000256" key="3">
    <source>
        <dbReference type="ARBA" id="ARBA00022605"/>
    </source>
</evidence>
<dbReference type="InterPro" id="IPR013792">
    <property type="entry name" value="RNA3'P_cycl/enolpyr_Trfase_a/b"/>
</dbReference>
<feature type="binding site" evidence="7">
    <location>
        <position position="314"/>
    </location>
    <ligand>
        <name>3-phosphoshikimate</name>
        <dbReference type="ChEBI" id="CHEBI:145989"/>
    </ligand>
</feature>
<dbReference type="EC" id="2.5.1.19" evidence="7"/>
<evidence type="ECO:0000313" key="9">
    <source>
        <dbReference type="EMBL" id="MFC6179935.1"/>
    </source>
</evidence>
<accession>A0ABW1RWN5</accession>
<dbReference type="InterPro" id="IPR023193">
    <property type="entry name" value="EPSP_synthase_CS"/>
</dbReference>
<evidence type="ECO:0000256" key="7">
    <source>
        <dbReference type="HAMAP-Rule" id="MF_00210"/>
    </source>
</evidence>
<keyword evidence="10" id="KW-1185">Reference proteome</keyword>
<dbReference type="SUPFAM" id="SSF55205">
    <property type="entry name" value="EPT/RTPC-like"/>
    <property type="match status" value="1"/>
</dbReference>
<keyword evidence="4 7" id="KW-0808">Transferase</keyword>
<comment type="caution">
    <text evidence="7">Lacks conserved residue(s) required for the propagation of feature annotation.</text>
</comment>
<feature type="domain" description="Enolpyruvate transferase" evidence="8">
    <location>
        <begin position="8"/>
        <end position="424"/>
    </location>
</feature>
<feature type="binding site" evidence="7">
    <location>
        <position position="167"/>
    </location>
    <ligand>
        <name>phosphoenolpyruvate</name>
        <dbReference type="ChEBI" id="CHEBI:58702"/>
    </ligand>
</feature>
<protein>
    <recommendedName>
        <fullName evidence="7">3-phosphoshikimate 1-carboxyvinyltransferase</fullName>
        <ecNumber evidence="7">2.5.1.19</ecNumber>
    </recommendedName>
    <alternativeName>
        <fullName evidence="7">5-enolpyruvylshikimate-3-phosphate synthase</fullName>
        <shortName evidence="7">EPSP synthase</shortName>
        <shortName evidence="7">EPSPS</shortName>
    </alternativeName>
</protein>
<dbReference type="Gene3D" id="3.65.10.10">
    <property type="entry name" value="Enolpyruvate transferase domain"/>
    <property type="match status" value="2"/>
</dbReference>
<name>A0ABW1RWN5_9LACO</name>
<dbReference type="NCBIfam" id="TIGR01356">
    <property type="entry name" value="aroA"/>
    <property type="match status" value="1"/>
</dbReference>
<dbReference type="GO" id="GO:0003866">
    <property type="term" value="F:3-phosphoshikimate 1-carboxyvinyltransferase activity"/>
    <property type="evidence" value="ECO:0007669"/>
    <property type="project" value="UniProtKB-EC"/>
</dbReference>
<feature type="binding site" evidence="7">
    <location>
        <position position="345"/>
    </location>
    <ligand>
        <name>phosphoenolpyruvate</name>
        <dbReference type="ChEBI" id="CHEBI:58702"/>
    </ligand>
</feature>
<keyword evidence="3 7" id="KW-0028">Amino-acid biosynthesis</keyword>
<feature type="binding site" evidence="7">
    <location>
        <position position="23"/>
    </location>
    <ligand>
        <name>3-phosphoshikimate</name>
        <dbReference type="ChEBI" id="CHEBI:145989"/>
    </ligand>
</feature>
<evidence type="ECO:0000256" key="5">
    <source>
        <dbReference type="ARBA" id="ARBA00023141"/>
    </source>
</evidence>
<evidence type="ECO:0000313" key="10">
    <source>
        <dbReference type="Proteomes" id="UP001596282"/>
    </source>
</evidence>
<dbReference type="Proteomes" id="UP001596282">
    <property type="component" value="Unassembled WGS sequence"/>
</dbReference>
<sequence>MQTLIKRPQNGLHGRLTVPGDKSISHRGLIFGAISTGTTRLTNFLPAEDCLSTLTALQQLGVKIDRHETTVTVHGVGLHGLTAPTQPLDMGNAGTATRLLAGLLAGQAFDSTLVGDDSLSQRPMQRVQQPLAQMGAKLDLTAGHLPMRIHGRALQSATIKMAVASAQVKSALILAALQAPTASTIIEQLPTRDHTERLLTAFGGQLNTAADGRTITVQPQPHLTGKTVTVPGDMSSAAFFMTAASIVPGSQITLPQVGLNPTRTGLLQVLQRMGGDVTVTPQASVGEPLGTVTVKAATLKPIDLGADDIPAVIDELPLVALLAATATGVSHITGASELRVKETDRIATIVAELKKLGVQITEQPDGFTIDGRPAWQVKTATFDSHGDHRIGMMMAIAGLRLTQPTTLAHAEAINISYPGFFTDLQQLCPTKEALA</sequence>
<dbReference type="PANTHER" id="PTHR21090:SF5">
    <property type="entry name" value="PENTAFUNCTIONAL AROM POLYPEPTIDE"/>
    <property type="match status" value="1"/>
</dbReference>
<feature type="binding site" evidence="7">
    <location>
        <position position="27"/>
    </location>
    <ligand>
        <name>3-phosphoshikimate</name>
        <dbReference type="ChEBI" id="CHEBI:145989"/>
    </ligand>
</feature>
<feature type="binding site" evidence="7">
    <location>
        <position position="389"/>
    </location>
    <ligand>
        <name>phosphoenolpyruvate</name>
        <dbReference type="ChEBI" id="CHEBI:58702"/>
    </ligand>
</feature>
<keyword evidence="7" id="KW-0963">Cytoplasm</keyword>
<comment type="catalytic activity">
    <reaction evidence="6">
        <text>3-phosphoshikimate + phosphoenolpyruvate = 5-O-(1-carboxyvinyl)-3-phosphoshikimate + phosphate</text>
        <dbReference type="Rhea" id="RHEA:21256"/>
        <dbReference type="ChEBI" id="CHEBI:43474"/>
        <dbReference type="ChEBI" id="CHEBI:57701"/>
        <dbReference type="ChEBI" id="CHEBI:58702"/>
        <dbReference type="ChEBI" id="CHEBI:145989"/>
        <dbReference type="EC" id="2.5.1.19"/>
    </reaction>
    <physiologicalReaction direction="left-to-right" evidence="6">
        <dbReference type="Rhea" id="RHEA:21257"/>
    </physiologicalReaction>
</comment>
<proteinExistence type="inferred from homology"/>
<dbReference type="HAMAP" id="MF_00210">
    <property type="entry name" value="EPSP_synth"/>
    <property type="match status" value="1"/>
</dbReference>
<dbReference type="CDD" id="cd01556">
    <property type="entry name" value="EPSP_synthase"/>
    <property type="match status" value="1"/>
</dbReference>
<comment type="subcellular location">
    <subcellularLocation>
        <location evidence="7">Cytoplasm</location>
    </subcellularLocation>
</comment>
<feature type="binding site" evidence="7">
    <location>
        <position position="94"/>
    </location>
    <ligand>
        <name>phosphoenolpyruvate</name>
        <dbReference type="ChEBI" id="CHEBI:58702"/>
    </ligand>
</feature>
<dbReference type="InterPro" id="IPR001986">
    <property type="entry name" value="Enolpyruvate_Tfrase_dom"/>
</dbReference>
<keyword evidence="5 7" id="KW-0057">Aromatic amino acid biosynthesis</keyword>
<feature type="binding site" evidence="7">
    <location>
        <position position="122"/>
    </location>
    <ligand>
        <name>phosphoenolpyruvate</name>
        <dbReference type="ChEBI" id="CHEBI:58702"/>
    </ligand>
</feature>
<evidence type="ECO:0000256" key="4">
    <source>
        <dbReference type="ARBA" id="ARBA00022679"/>
    </source>
</evidence>
<dbReference type="InterPro" id="IPR006264">
    <property type="entry name" value="EPSP_synthase"/>
</dbReference>
<evidence type="ECO:0000256" key="6">
    <source>
        <dbReference type="ARBA" id="ARBA00044633"/>
    </source>
</evidence>
<feature type="binding site" evidence="7">
    <location>
        <position position="341"/>
    </location>
    <ligand>
        <name>3-phosphoshikimate</name>
        <dbReference type="ChEBI" id="CHEBI:145989"/>
    </ligand>
</feature>
<comment type="subunit">
    <text evidence="7">Monomer.</text>
</comment>
<feature type="binding site" evidence="7">
    <location>
        <position position="167"/>
    </location>
    <ligand>
        <name>3-phosphoshikimate</name>
        <dbReference type="ChEBI" id="CHEBI:145989"/>
    </ligand>
</feature>
<dbReference type="RefSeq" id="WP_137628110.1">
    <property type="nucleotide sequence ID" value="NZ_BJDJ01000006.1"/>
</dbReference>
<evidence type="ECO:0000256" key="1">
    <source>
        <dbReference type="ARBA" id="ARBA00004811"/>
    </source>
</evidence>
<comment type="pathway">
    <text evidence="1 7">Metabolic intermediate biosynthesis; chorismate biosynthesis; chorismate from D-erythrose 4-phosphate and phosphoenolpyruvate: step 6/7.</text>
</comment>
<gene>
    <name evidence="7 9" type="primary">aroA</name>
    <name evidence="9" type="ORF">ACFP5Y_01575</name>
</gene>
<evidence type="ECO:0000256" key="2">
    <source>
        <dbReference type="ARBA" id="ARBA00009948"/>
    </source>
</evidence>
<feature type="binding site" evidence="7">
    <location>
        <position position="165"/>
    </location>
    <ligand>
        <name>3-phosphoshikimate</name>
        <dbReference type="ChEBI" id="CHEBI:145989"/>
    </ligand>
</feature>
<evidence type="ECO:0000259" key="8">
    <source>
        <dbReference type="Pfam" id="PF00275"/>
    </source>
</evidence>
<feature type="active site" description="Proton acceptor" evidence="7">
    <location>
        <position position="314"/>
    </location>
</feature>
<organism evidence="9 10">
    <name type="scientific">Lactiplantibacillus daowaiensis</name>
    <dbReference type="NCBI Taxonomy" id="2559918"/>
    <lineage>
        <taxon>Bacteria</taxon>
        <taxon>Bacillati</taxon>
        <taxon>Bacillota</taxon>
        <taxon>Bacilli</taxon>
        <taxon>Lactobacillales</taxon>
        <taxon>Lactobacillaceae</taxon>
        <taxon>Lactiplantibacillus</taxon>
    </lineage>
</organism>
<dbReference type="EMBL" id="JBHSSC010000005">
    <property type="protein sequence ID" value="MFC6179935.1"/>
    <property type="molecule type" value="Genomic_DNA"/>
</dbReference>
<dbReference type="PROSITE" id="PS00104">
    <property type="entry name" value="EPSP_SYNTHASE_1"/>
    <property type="match status" value="1"/>
</dbReference>
<comment type="function">
    <text evidence="7">Catalyzes the transfer of the enolpyruvyl moiety of phosphoenolpyruvate (PEP) to the 5-hydroxyl of shikimate-3-phosphate (S3P) to produce enolpyruvyl shikimate-3-phosphate and inorganic phosphate.</text>
</comment>
<dbReference type="PANTHER" id="PTHR21090">
    <property type="entry name" value="AROM/DEHYDROQUINATE SYNTHASE"/>
    <property type="match status" value="1"/>
</dbReference>
<dbReference type="PIRSF" id="PIRSF000505">
    <property type="entry name" value="EPSPS"/>
    <property type="match status" value="1"/>
</dbReference>